<feature type="region of interest" description="Disordered" evidence="1">
    <location>
        <begin position="138"/>
        <end position="221"/>
    </location>
</feature>
<keyword evidence="5" id="KW-1185">Reference proteome</keyword>
<dbReference type="AlphaFoldDB" id="A0A3D9SV67"/>
<dbReference type="EMBL" id="QTTT01000001">
    <property type="protein sequence ID" value="REE99859.1"/>
    <property type="molecule type" value="Genomic_DNA"/>
</dbReference>
<dbReference type="Proteomes" id="UP000256661">
    <property type="component" value="Unassembled WGS sequence"/>
</dbReference>
<protein>
    <recommendedName>
        <fullName evidence="3">Swt1-like HEPN domain-containing protein</fullName>
    </recommendedName>
</protein>
<feature type="compositionally biased region" description="Basic residues" evidence="1">
    <location>
        <begin position="189"/>
        <end position="203"/>
    </location>
</feature>
<evidence type="ECO:0000256" key="1">
    <source>
        <dbReference type="SAM" id="MobiDB-lite"/>
    </source>
</evidence>
<dbReference type="OrthoDB" id="3544382at2"/>
<evidence type="ECO:0000259" key="3">
    <source>
        <dbReference type="Pfam" id="PF18731"/>
    </source>
</evidence>
<evidence type="ECO:0000313" key="4">
    <source>
        <dbReference type="EMBL" id="REE99859.1"/>
    </source>
</evidence>
<proteinExistence type="predicted"/>
<feature type="compositionally biased region" description="Low complexity" evidence="1">
    <location>
        <begin position="171"/>
        <end position="188"/>
    </location>
</feature>
<sequence length="385" mass="42172">MTTKLVNHDQVTAGLRMVAQTLNPFVQTHMTRTYGEVWLPGFVQRHPRNGATREHLGDLGFLIWVLTKDERAFGPKVLSGRARGLAHRVREARNLSSHDQLNDLDPDTARAALESMAEFLGLIGDPGRGDELRRLTGRLRPIGQQTPHAVRPERPSSTTRRPATPPGPKTGPGRRQNQQNQQSPQAQRRNGRQPGKKSKRRKQPQGQNAQRRHQPAPSGRPVIRIKIGCGAVVALVLVASAVAWVFFGQRAADPYAGKYENEPVGARLNAGRIEVPESYHLRFLDEPIAPLQGGYGGDLGFGAGRVSATDGRIVVLTRGERLGYATCRDTTRYTAATSVTKSLRICVTTDTGVVAGVAVKGVRRQGLNSYVKLDIVVWKGRKPKG</sequence>
<gene>
    <name evidence="4" type="ORF">DFJ69_5376</name>
</gene>
<dbReference type="Pfam" id="PF18731">
    <property type="entry name" value="HEPN_Swt1"/>
    <property type="match status" value="1"/>
</dbReference>
<evidence type="ECO:0000256" key="2">
    <source>
        <dbReference type="SAM" id="Phobius"/>
    </source>
</evidence>
<name>A0A3D9SV67_9ACTN</name>
<organism evidence="4 5">
    <name type="scientific">Thermomonospora umbrina</name>
    <dbReference type="NCBI Taxonomy" id="111806"/>
    <lineage>
        <taxon>Bacteria</taxon>
        <taxon>Bacillati</taxon>
        <taxon>Actinomycetota</taxon>
        <taxon>Actinomycetes</taxon>
        <taxon>Streptosporangiales</taxon>
        <taxon>Thermomonosporaceae</taxon>
        <taxon>Thermomonospora</taxon>
    </lineage>
</organism>
<keyword evidence="2" id="KW-0472">Membrane</keyword>
<keyword evidence="2" id="KW-0812">Transmembrane</keyword>
<keyword evidence="2" id="KW-1133">Transmembrane helix</keyword>
<feature type="transmembrane region" description="Helical" evidence="2">
    <location>
        <begin position="227"/>
        <end position="247"/>
    </location>
</feature>
<dbReference type="RefSeq" id="WP_116025090.1">
    <property type="nucleotide sequence ID" value="NZ_QTTT01000001.1"/>
</dbReference>
<dbReference type="InterPro" id="IPR041650">
    <property type="entry name" value="HEPN_Swt1"/>
</dbReference>
<comment type="caution">
    <text evidence="4">The sequence shown here is derived from an EMBL/GenBank/DDBJ whole genome shotgun (WGS) entry which is preliminary data.</text>
</comment>
<evidence type="ECO:0000313" key="5">
    <source>
        <dbReference type="Proteomes" id="UP000256661"/>
    </source>
</evidence>
<feature type="domain" description="Swt1-like HEPN" evidence="3">
    <location>
        <begin position="14"/>
        <end position="124"/>
    </location>
</feature>
<accession>A0A3D9SV67</accession>
<reference evidence="4 5" key="1">
    <citation type="submission" date="2018-08" db="EMBL/GenBank/DDBJ databases">
        <title>Sequencing the genomes of 1000 actinobacteria strains.</title>
        <authorList>
            <person name="Klenk H.-P."/>
        </authorList>
    </citation>
    <scope>NUCLEOTIDE SEQUENCE [LARGE SCALE GENOMIC DNA]</scope>
    <source>
        <strain evidence="4 5">DSM 43927</strain>
    </source>
</reference>